<name>A0A1I1VRA3_9BURK</name>
<protein>
    <submittedName>
        <fullName evidence="1">Uncharacterized protein</fullName>
    </submittedName>
</protein>
<evidence type="ECO:0000313" key="2">
    <source>
        <dbReference type="Proteomes" id="UP000198639"/>
    </source>
</evidence>
<gene>
    <name evidence="1" type="ORF">SAMN05216204_14022</name>
</gene>
<dbReference type="AlphaFoldDB" id="A0A1I1VRA3"/>
<dbReference type="EMBL" id="FOLD01000040">
    <property type="protein sequence ID" value="SFD83533.1"/>
    <property type="molecule type" value="Genomic_DNA"/>
</dbReference>
<dbReference type="STRING" id="1164594.SAMN05216204_14022"/>
<keyword evidence="2" id="KW-1185">Reference proteome</keyword>
<dbReference type="OrthoDB" id="8759180at2"/>
<sequence length="294" mass="31542">MSYRFDAPLHAAGYHFGFRGLGVLGSTIPSAGANGPGYGYPSVDPADLNEELWFPITGTPPAGGFFNEDTSFTYAGASTSFGFRKVRAGVDQGSATATIVTGVTLVSADLALSYAIDPVTLVSADLAISYAIDPLALVSADLTLSYQVLNNSGSLIDASAVPKSRVVVFGGGSRVVNFDTPFTGPYKEDSMTNAPVPYFKNGRWWVDKDPDEESFYVANITKELTDRGTAAVSIESIVEGVEVLIPEQIQGEFVVIKLGGLDLAENAENYWTARVRCANGERFDRTMWFNRVDN</sequence>
<evidence type="ECO:0000313" key="1">
    <source>
        <dbReference type="EMBL" id="SFD83533.1"/>
    </source>
</evidence>
<reference evidence="2" key="1">
    <citation type="submission" date="2016-10" db="EMBL/GenBank/DDBJ databases">
        <authorList>
            <person name="Varghese N."/>
            <person name="Submissions S."/>
        </authorList>
    </citation>
    <scope>NUCLEOTIDE SEQUENCE [LARGE SCALE GENOMIC DNA]</scope>
    <source>
        <strain evidence="2">CGMCC 1.12041</strain>
    </source>
</reference>
<organism evidence="1 2">
    <name type="scientific">Massilia yuzhufengensis</name>
    <dbReference type="NCBI Taxonomy" id="1164594"/>
    <lineage>
        <taxon>Bacteria</taxon>
        <taxon>Pseudomonadati</taxon>
        <taxon>Pseudomonadota</taxon>
        <taxon>Betaproteobacteria</taxon>
        <taxon>Burkholderiales</taxon>
        <taxon>Oxalobacteraceae</taxon>
        <taxon>Telluria group</taxon>
        <taxon>Massilia</taxon>
    </lineage>
</organism>
<accession>A0A1I1VRA3</accession>
<dbReference type="RefSeq" id="WP_091876844.1">
    <property type="nucleotide sequence ID" value="NZ_FOLD01000040.1"/>
</dbReference>
<dbReference type="Proteomes" id="UP000198639">
    <property type="component" value="Unassembled WGS sequence"/>
</dbReference>
<proteinExistence type="predicted"/>